<feature type="compositionally biased region" description="Basic and acidic residues" evidence="1">
    <location>
        <begin position="1"/>
        <end position="15"/>
    </location>
</feature>
<feature type="compositionally biased region" description="Basic residues" evidence="1">
    <location>
        <begin position="39"/>
        <end position="52"/>
    </location>
</feature>
<sequence length="279" mass="31128">LRDPSTKQGKVKAEPYRLVGSPIEPPPHPPKDPLISRSDKKKPKKKLTRKEKKAPEMDDEDQIGSKPRSRSGQGWSDEDLVNIFYHKELREFLDLDPVMRILKLKQGSRDDLTGAFDADDVFDLDLKVIQTATKDLFSKLKILVGEIPQITDPVPLPPASIMDRQTTSSHYASAAEDESDLSSEPKRMSLGPSDDIDFPAAARATVATATTGSAGSTMIQRVRMISDLKEFTGKDQDEDRARAWIGKVKSVFMRDQASDEEIVLTFADLLAGSTKNWYR</sequence>
<comment type="caution">
    <text evidence="2">The sequence shown here is derived from an EMBL/GenBank/DDBJ whole genome shotgun (WGS) entry which is preliminary data.</text>
</comment>
<dbReference type="EMBL" id="NCKW01015076">
    <property type="protein sequence ID" value="POM63255.1"/>
    <property type="molecule type" value="Genomic_DNA"/>
</dbReference>
<dbReference type="Proteomes" id="UP000237271">
    <property type="component" value="Unassembled WGS sequence"/>
</dbReference>
<feature type="non-terminal residue" evidence="2">
    <location>
        <position position="1"/>
    </location>
</feature>
<gene>
    <name evidence="2" type="ORF">PHPALM_27459</name>
</gene>
<protein>
    <submittedName>
        <fullName evidence="2">Uncharacterized protein</fullName>
    </submittedName>
</protein>
<reference evidence="2 3" key="1">
    <citation type="journal article" date="2017" name="Genome Biol. Evol.">
        <title>Phytophthora megakarya and P. palmivora, closely related causal agents of cacao black pod rot, underwent increases in genome sizes and gene numbers by different mechanisms.</title>
        <authorList>
            <person name="Ali S.S."/>
            <person name="Shao J."/>
            <person name="Lary D.J."/>
            <person name="Kronmiller B."/>
            <person name="Shen D."/>
            <person name="Strem M.D."/>
            <person name="Amoako-Attah I."/>
            <person name="Akrofi A.Y."/>
            <person name="Begoude B.A."/>
            <person name="Ten Hoopen G.M."/>
            <person name="Coulibaly K."/>
            <person name="Kebe B.I."/>
            <person name="Melnick R.L."/>
            <person name="Guiltinan M.J."/>
            <person name="Tyler B.M."/>
            <person name="Meinhardt L.W."/>
            <person name="Bailey B.A."/>
        </authorList>
    </citation>
    <scope>NUCLEOTIDE SEQUENCE [LARGE SCALE GENOMIC DNA]</scope>
    <source>
        <strain evidence="3">sbr112.9</strain>
    </source>
</reference>
<evidence type="ECO:0000313" key="2">
    <source>
        <dbReference type="EMBL" id="POM63255.1"/>
    </source>
</evidence>
<feature type="region of interest" description="Disordered" evidence="1">
    <location>
        <begin position="155"/>
        <end position="194"/>
    </location>
</feature>
<dbReference type="OrthoDB" id="1752139at2759"/>
<proteinExistence type="predicted"/>
<organism evidence="2 3">
    <name type="scientific">Phytophthora palmivora</name>
    <dbReference type="NCBI Taxonomy" id="4796"/>
    <lineage>
        <taxon>Eukaryota</taxon>
        <taxon>Sar</taxon>
        <taxon>Stramenopiles</taxon>
        <taxon>Oomycota</taxon>
        <taxon>Peronosporomycetes</taxon>
        <taxon>Peronosporales</taxon>
        <taxon>Peronosporaceae</taxon>
        <taxon>Phytophthora</taxon>
    </lineage>
</organism>
<keyword evidence="3" id="KW-1185">Reference proteome</keyword>
<dbReference type="AlphaFoldDB" id="A0A2P4XCJ4"/>
<feature type="region of interest" description="Disordered" evidence="1">
    <location>
        <begin position="1"/>
        <end position="74"/>
    </location>
</feature>
<evidence type="ECO:0000256" key="1">
    <source>
        <dbReference type="SAM" id="MobiDB-lite"/>
    </source>
</evidence>
<accession>A0A2P4XCJ4</accession>
<evidence type="ECO:0000313" key="3">
    <source>
        <dbReference type="Proteomes" id="UP000237271"/>
    </source>
</evidence>
<name>A0A2P4XCJ4_9STRA</name>